<protein>
    <submittedName>
        <fullName evidence="1">Outer membrane insertion C-terminal signal domain protein</fullName>
    </submittedName>
</protein>
<organism evidence="1 2">
    <name type="scientific">Vibrio harveyi</name>
    <name type="common">Beneckea harveyi</name>
    <dbReference type="NCBI Taxonomy" id="669"/>
    <lineage>
        <taxon>Bacteria</taxon>
        <taxon>Pseudomonadati</taxon>
        <taxon>Pseudomonadota</taxon>
        <taxon>Gammaproteobacteria</taxon>
        <taxon>Vibrionales</taxon>
        <taxon>Vibrionaceae</taxon>
        <taxon>Vibrio</taxon>
    </lineage>
</organism>
<dbReference type="STRING" id="669.AL538_05865"/>
<feature type="non-terminal residue" evidence="1">
    <location>
        <position position="1"/>
    </location>
</feature>
<gene>
    <name evidence="1" type="ORF">VCHENC02_0945B</name>
</gene>
<name>A0A454D4Q9_VIBHA</name>
<dbReference type="AlphaFoldDB" id="A0A454D4Q9"/>
<dbReference type="SUPFAM" id="SSF56925">
    <property type="entry name" value="OMPA-like"/>
    <property type="match status" value="1"/>
</dbReference>
<sequence>GRDIGFNYGAEAGYEFASGLIVSGGYRASSVTIDVESGGDVDFDFDGFYLGLDYKF</sequence>
<accession>A0A454D4Q9</accession>
<comment type="caution">
    <text evidence="1">The sequence shown here is derived from an EMBL/GenBank/DDBJ whole genome shotgun (WGS) entry which is preliminary data.</text>
</comment>
<evidence type="ECO:0000313" key="1">
    <source>
        <dbReference type="EMBL" id="EKM33624.1"/>
    </source>
</evidence>
<dbReference type="Gene3D" id="2.40.160.20">
    <property type="match status" value="1"/>
</dbReference>
<proteinExistence type="predicted"/>
<reference evidence="1 2" key="1">
    <citation type="submission" date="2012-10" db="EMBL/GenBank/DDBJ databases">
        <title>Genome sequence of Vibrio Cholerae HENC-02.</title>
        <authorList>
            <person name="Eppinger M."/>
            <person name="Hasan N.A."/>
            <person name="Sengamalay N."/>
            <person name="Hine E."/>
            <person name="Su Q."/>
            <person name="Daugherty S.C."/>
            <person name="Young S."/>
            <person name="Sadzewicz L."/>
            <person name="Tallon L."/>
            <person name="Cebula T.A."/>
            <person name="Ravel J."/>
            <person name="Colwell R.R."/>
        </authorList>
    </citation>
    <scope>NUCLEOTIDE SEQUENCE [LARGE SCALE GENOMIC DNA]</scope>
    <source>
        <strain evidence="1 2">HENC-02</strain>
    </source>
</reference>
<evidence type="ECO:0000313" key="2">
    <source>
        <dbReference type="Proteomes" id="UP000008367"/>
    </source>
</evidence>
<dbReference type="Proteomes" id="UP000008367">
    <property type="component" value="Unassembled WGS sequence"/>
</dbReference>
<dbReference type="InterPro" id="IPR011250">
    <property type="entry name" value="OMP/PagP_B-barrel"/>
</dbReference>
<dbReference type="EMBL" id="AJSR01000190">
    <property type="protein sequence ID" value="EKM33624.1"/>
    <property type="molecule type" value="Genomic_DNA"/>
</dbReference>